<keyword evidence="1" id="KW-0472">Membrane</keyword>
<name>S2DN97_INDAL</name>
<dbReference type="EMBL" id="ALWO02000023">
    <property type="protein sequence ID" value="EOZ98695.1"/>
    <property type="molecule type" value="Genomic_DNA"/>
</dbReference>
<keyword evidence="1" id="KW-1133">Transmembrane helix</keyword>
<sequence>MKRNKGLTPNLKIFHLMGASNIGIHFLFLDFSGNFLGL</sequence>
<feature type="transmembrane region" description="Helical" evidence="1">
    <location>
        <begin position="12"/>
        <end position="29"/>
    </location>
</feature>
<dbReference type="AlphaFoldDB" id="S2DN97"/>
<reference evidence="2 3" key="1">
    <citation type="journal article" date="2013" name="Genome Announc.">
        <title>Draft Genome Sequence of Indibacter alkaliphilus Strain LW1T, Isolated from Lonar Lake, a Haloalkaline Lake in the Buldana District of Maharashtra, India.</title>
        <authorList>
            <person name="Singh A."/>
            <person name="Kumar Jangir P."/>
            <person name="Sharma R."/>
            <person name="Singh A."/>
            <person name="Kumar Pinnaka A."/>
            <person name="Shivaji S."/>
        </authorList>
    </citation>
    <scope>NUCLEOTIDE SEQUENCE [LARGE SCALE GENOMIC DNA]</scope>
    <source>
        <strain evidence="3">CCUG 57479 / KCTC 22604 / LW1</strain>
    </source>
</reference>
<proteinExistence type="predicted"/>
<evidence type="ECO:0000256" key="1">
    <source>
        <dbReference type="SAM" id="Phobius"/>
    </source>
</evidence>
<comment type="caution">
    <text evidence="2">The sequence shown here is derived from an EMBL/GenBank/DDBJ whole genome shotgun (WGS) entry which is preliminary data.</text>
</comment>
<protein>
    <submittedName>
        <fullName evidence="2">Uncharacterized protein</fullName>
    </submittedName>
</protein>
<organism evidence="2 3">
    <name type="scientific">Indibacter alkaliphilus (strain CCUG 57479 / KCTC 22604 / LW1)</name>
    <dbReference type="NCBI Taxonomy" id="1189612"/>
    <lineage>
        <taxon>Bacteria</taxon>
        <taxon>Pseudomonadati</taxon>
        <taxon>Bacteroidota</taxon>
        <taxon>Cytophagia</taxon>
        <taxon>Cytophagales</taxon>
        <taxon>Cyclobacteriaceae</taxon>
    </lineage>
</organism>
<gene>
    <name evidence="2" type="ORF">A33Q_1349</name>
</gene>
<dbReference type="Proteomes" id="UP000006073">
    <property type="component" value="Unassembled WGS sequence"/>
</dbReference>
<evidence type="ECO:0000313" key="3">
    <source>
        <dbReference type="Proteomes" id="UP000006073"/>
    </source>
</evidence>
<keyword evidence="1" id="KW-0812">Transmembrane</keyword>
<keyword evidence="3" id="KW-1185">Reference proteome</keyword>
<evidence type="ECO:0000313" key="2">
    <source>
        <dbReference type="EMBL" id="EOZ98695.1"/>
    </source>
</evidence>
<accession>S2DN97</accession>